<proteinExistence type="inferred from homology"/>
<evidence type="ECO:0000313" key="14">
    <source>
        <dbReference type="Proteomes" id="UP000265000"/>
    </source>
</evidence>
<feature type="transmembrane region" description="Helical" evidence="10">
    <location>
        <begin position="135"/>
        <end position="158"/>
    </location>
</feature>
<keyword evidence="5 9" id="KW-0297">G-protein coupled receptor</keyword>
<accession>A0A147B007</accession>
<dbReference type="InterPro" id="IPR000276">
    <property type="entry name" value="GPCR_Rhodpsn"/>
</dbReference>
<dbReference type="PROSITE" id="PS50262">
    <property type="entry name" value="G_PROTEIN_RECEP_F1_2"/>
    <property type="match status" value="1"/>
</dbReference>
<dbReference type="GO" id="GO:0045028">
    <property type="term" value="F:G protein-coupled purinergic nucleotide receptor activity"/>
    <property type="evidence" value="ECO:0007669"/>
    <property type="project" value="TreeGrafter"/>
</dbReference>
<dbReference type="EMBL" id="GCES01002150">
    <property type="protein sequence ID" value="JAR84173.1"/>
    <property type="molecule type" value="Transcribed_RNA"/>
</dbReference>
<dbReference type="OrthoDB" id="6163051at2759"/>
<evidence type="ECO:0000256" key="5">
    <source>
        <dbReference type="ARBA" id="ARBA00023040"/>
    </source>
</evidence>
<evidence type="ECO:0000256" key="3">
    <source>
        <dbReference type="ARBA" id="ARBA00022692"/>
    </source>
</evidence>
<dbReference type="GeneTree" id="ENSGT01110000267255"/>
<dbReference type="PRINTS" id="PR01157">
    <property type="entry name" value="P2YPURNOCPTR"/>
</dbReference>
<evidence type="ECO:0000256" key="10">
    <source>
        <dbReference type="SAM" id="Phobius"/>
    </source>
</evidence>
<dbReference type="Pfam" id="PF00001">
    <property type="entry name" value="7tm_1"/>
    <property type="match status" value="1"/>
</dbReference>
<evidence type="ECO:0000256" key="4">
    <source>
        <dbReference type="ARBA" id="ARBA00022989"/>
    </source>
</evidence>
<reference evidence="13" key="2">
    <citation type="submission" date="2025-05" db="UniProtKB">
        <authorList>
            <consortium name="Ensembl"/>
        </authorList>
    </citation>
    <scope>IDENTIFICATION</scope>
</reference>
<protein>
    <submittedName>
        <fullName evidence="12">G-protein coupled receptor 87</fullName>
    </submittedName>
    <submittedName>
        <fullName evidence="13">Purinergic receptor P2Y14</fullName>
    </submittedName>
</protein>
<dbReference type="GeneID" id="105915340"/>
<dbReference type="InterPro" id="IPR017452">
    <property type="entry name" value="GPCR_Rhodpsn_7TM"/>
</dbReference>
<feature type="transmembrane region" description="Helical" evidence="10">
    <location>
        <begin position="193"/>
        <end position="217"/>
    </location>
</feature>
<keyword evidence="4 10" id="KW-1133">Transmembrane helix</keyword>
<feature type="domain" description="G-protein coupled receptors family 1 profile" evidence="11">
    <location>
        <begin position="29"/>
        <end position="303"/>
    </location>
</feature>
<keyword evidence="2" id="KW-1003">Cell membrane</keyword>
<keyword evidence="3 9" id="KW-0812">Transmembrane</keyword>
<comment type="similarity">
    <text evidence="9">Belongs to the G-protein coupled receptor 1 family.</text>
</comment>
<dbReference type="Proteomes" id="UP000265000">
    <property type="component" value="Unplaced"/>
</dbReference>
<dbReference type="AlphaFoldDB" id="A0A147B007"/>
<dbReference type="SUPFAM" id="SSF81321">
    <property type="entry name" value="Family A G protein-coupled receptor-like"/>
    <property type="match status" value="1"/>
</dbReference>
<evidence type="ECO:0000256" key="9">
    <source>
        <dbReference type="RuleBase" id="RU000688"/>
    </source>
</evidence>
<evidence type="ECO:0000259" key="11">
    <source>
        <dbReference type="PROSITE" id="PS50262"/>
    </source>
</evidence>
<organism evidence="12">
    <name type="scientific">Fundulus heteroclitus</name>
    <name type="common">Killifish</name>
    <name type="synonym">Mummichog</name>
    <dbReference type="NCBI Taxonomy" id="8078"/>
    <lineage>
        <taxon>Eukaryota</taxon>
        <taxon>Metazoa</taxon>
        <taxon>Chordata</taxon>
        <taxon>Craniata</taxon>
        <taxon>Vertebrata</taxon>
        <taxon>Euteleostomi</taxon>
        <taxon>Actinopterygii</taxon>
        <taxon>Neopterygii</taxon>
        <taxon>Teleostei</taxon>
        <taxon>Neoteleostei</taxon>
        <taxon>Acanthomorphata</taxon>
        <taxon>Ovalentaria</taxon>
        <taxon>Atherinomorphae</taxon>
        <taxon>Cyprinodontiformes</taxon>
        <taxon>Fundulidae</taxon>
        <taxon>Fundulus</taxon>
    </lineage>
</organism>
<evidence type="ECO:0000313" key="12">
    <source>
        <dbReference type="EMBL" id="JAR84173.1"/>
    </source>
</evidence>
<evidence type="ECO:0000256" key="8">
    <source>
        <dbReference type="ARBA" id="ARBA00023224"/>
    </source>
</evidence>
<name>A0A147B007_FUNHE</name>
<evidence type="ECO:0000256" key="7">
    <source>
        <dbReference type="ARBA" id="ARBA00023170"/>
    </source>
</evidence>
<keyword evidence="7 9" id="KW-0675">Receptor</keyword>
<feature type="transmembrane region" description="Helical" evidence="10">
    <location>
        <begin position="18"/>
        <end position="38"/>
    </location>
</feature>
<dbReference type="PANTHER" id="PTHR24233">
    <property type="entry name" value="P2Y PURINOCEPTOR-RELATED G-PROTEIN COUPLED RECEPTOR"/>
    <property type="match status" value="1"/>
</dbReference>
<feature type="transmembrane region" description="Helical" evidence="10">
    <location>
        <begin position="289"/>
        <end position="310"/>
    </location>
</feature>
<evidence type="ECO:0000256" key="6">
    <source>
        <dbReference type="ARBA" id="ARBA00023136"/>
    </source>
</evidence>
<feature type="transmembrane region" description="Helical" evidence="10">
    <location>
        <begin position="45"/>
        <end position="66"/>
    </location>
</feature>
<dbReference type="PRINTS" id="PR00237">
    <property type="entry name" value="GPCRRHODOPSN"/>
</dbReference>
<reference evidence="12" key="1">
    <citation type="submission" date="2015-01" db="EMBL/GenBank/DDBJ databases">
        <title>EvidentialGene: Evidence-directed Construction of Complete mRNA Transcriptomes without Genomes.</title>
        <authorList>
            <person name="Gilbert D.G."/>
        </authorList>
    </citation>
    <scope>NUCLEOTIDE SEQUENCE</scope>
</reference>
<keyword evidence="14" id="KW-1185">Reference proteome</keyword>
<evidence type="ECO:0000313" key="13">
    <source>
        <dbReference type="Ensembl" id="ENSFHEP00000028502.1"/>
    </source>
</evidence>
<dbReference type="Ensembl" id="ENSFHET00000018201.1">
    <property type="protein sequence ID" value="ENSFHEP00000028502.1"/>
    <property type="gene ID" value="ENSFHEG00000012663.1"/>
</dbReference>
<keyword evidence="6 10" id="KW-0472">Membrane</keyword>
<keyword evidence="8 9" id="KW-0807">Transducer</keyword>
<dbReference type="Gene3D" id="1.20.1070.10">
    <property type="entry name" value="Rhodopsin 7-helix transmembrane proteins"/>
    <property type="match status" value="1"/>
</dbReference>
<dbReference type="PANTHER" id="PTHR24233:SF3">
    <property type="entry name" value="P2Y PURINOCEPTOR 14"/>
    <property type="match status" value="1"/>
</dbReference>
<comment type="subcellular location">
    <subcellularLocation>
        <location evidence="1">Cell membrane</location>
        <topology evidence="1">Multi-pass membrane protein</topology>
    </subcellularLocation>
</comment>
<dbReference type="GO" id="GO:0005886">
    <property type="term" value="C:plasma membrane"/>
    <property type="evidence" value="ECO:0007669"/>
    <property type="project" value="UniProtKB-SubCell"/>
</dbReference>
<dbReference type="PROSITE" id="PS00237">
    <property type="entry name" value="G_PROTEIN_RECEP_F1_1"/>
    <property type="match status" value="1"/>
</dbReference>
<evidence type="ECO:0000256" key="1">
    <source>
        <dbReference type="ARBA" id="ARBA00004651"/>
    </source>
</evidence>
<feature type="transmembrane region" description="Helical" evidence="10">
    <location>
        <begin position="86"/>
        <end position="107"/>
    </location>
</feature>
<evidence type="ECO:0000256" key="2">
    <source>
        <dbReference type="ARBA" id="ARBA00022475"/>
    </source>
</evidence>
<sequence length="336" mass="38448">MNSTDYNSVFTKQVLPPLYIVVFVLGLCLNVVAAWIFFRVPADSALVVYLKNMVVADLLMLFSFPFRLASYLGFKSQYLDAIMCRYTAVLFYFSMYVGILFIGFISLERYVKIVCLSPSSSTTPSSRRRFSAASALHLFQSATFARALAVLTWGFLFLCSAPNCILTNSLSKNQNYTICMDLKTVLGKEWHQASSHVCVTLFWVTLLIVTFSYTSIARQVCKTYRRMRRDTSDICRKSNRSIISILAVFFICFVPYHACRVPFTLSQKNTSIFSRETSFWLFQIKEGSLFLAGMNVCLDPVIYFLMCGTFRKSLLRKLSRRERRRSLTTAQSLSNI</sequence>
<feature type="transmembrane region" description="Helical" evidence="10">
    <location>
        <begin position="238"/>
        <end position="258"/>
    </location>
</feature>